<feature type="domain" description="CAAX prenyl protease 2/Lysostaphin resistance protein A-like" evidence="2">
    <location>
        <begin position="105"/>
        <end position="196"/>
    </location>
</feature>
<keyword evidence="1" id="KW-1133">Transmembrane helix</keyword>
<feature type="transmembrane region" description="Helical" evidence="1">
    <location>
        <begin position="192"/>
        <end position="209"/>
    </location>
</feature>
<keyword evidence="1" id="KW-0812">Transmembrane</keyword>
<dbReference type="eggNOG" id="COG1266">
    <property type="taxonomic scope" value="Bacteria"/>
</dbReference>
<evidence type="ECO:0000259" key="2">
    <source>
        <dbReference type="Pfam" id="PF02517"/>
    </source>
</evidence>
<keyword evidence="1" id="KW-0472">Membrane</keyword>
<evidence type="ECO:0000313" key="4">
    <source>
        <dbReference type="Proteomes" id="UP000001116"/>
    </source>
</evidence>
<dbReference type="KEGG" id="kra:Krad_2601"/>
<dbReference type="InterPro" id="IPR003675">
    <property type="entry name" value="Rce1/LyrA-like_dom"/>
</dbReference>
<dbReference type="PANTHER" id="PTHR39430">
    <property type="entry name" value="MEMBRANE-ASSOCIATED PROTEASE-RELATED"/>
    <property type="match status" value="1"/>
</dbReference>
<dbReference type="HOGENOM" id="CLU_051806_4_1_11"/>
<organism evidence="3 4">
    <name type="scientific">Kineococcus radiotolerans (strain ATCC BAA-149 / DSM 14245 / SRS30216)</name>
    <dbReference type="NCBI Taxonomy" id="266940"/>
    <lineage>
        <taxon>Bacteria</taxon>
        <taxon>Bacillati</taxon>
        <taxon>Actinomycetota</taxon>
        <taxon>Actinomycetes</taxon>
        <taxon>Kineosporiales</taxon>
        <taxon>Kineosporiaceae</taxon>
        <taxon>Kineococcus</taxon>
    </lineage>
</organism>
<gene>
    <name evidence="3" type="ordered locus">Krad_2601</name>
</gene>
<dbReference type="Proteomes" id="UP000001116">
    <property type="component" value="Chromosome"/>
</dbReference>
<name>A6WB85_KINRD</name>
<evidence type="ECO:0000256" key="1">
    <source>
        <dbReference type="SAM" id="Phobius"/>
    </source>
</evidence>
<feature type="transmembrane region" description="Helical" evidence="1">
    <location>
        <begin position="7"/>
        <end position="24"/>
    </location>
</feature>
<dbReference type="GO" id="GO:0080120">
    <property type="term" value="P:CAAX-box protein maturation"/>
    <property type="evidence" value="ECO:0007669"/>
    <property type="project" value="UniProtKB-ARBA"/>
</dbReference>
<dbReference type="Pfam" id="PF02517">
    <property type="entry name" value="Rce1-like"/>
    <property type="match status" value="1"/>
</dbReference>
<dbReference type="RefSeq" id="WP_012087698.1">
    <property type="nucleotide sequence ID" value="NC_009664.2"/>
</dbReference>
<dbReference type="GO" id="GO:0004175">
    <property type="term" value="F:endopeptidase activity"/>
    <property type="evidence" value="ECO:0007669"/>
    <property type="project" value="UniProtKB-ARBA"/>
</dbReference>
<dbReference type="EMBL" id="CP000750">
    <property type="protein sequence ID" value="ABS04074.1"/>
    <property type="molecule type" value="Genomic_DNA"/>
</dbReference>
<feature type="transmembrane region" description="Helical" evidence="1">
    <location>
        <begin position="30"/>
        <end position="49"/>
    </location>
</feature>
<feature type="transmembrane region" description="Helical" evidence="1">
    <location>
        <begin position="69"/>
        <end position="91"/>
    </location>
</feature>
<accession>A6WB85</accession>
<feature type="transmembrane region" description="Helical" evidence="1">
    <location>
        <begin position="135"/>
        <end position="154"/>
    </location>
</feature>
<dbReference type="STRING" id="266940.Krad_2601"/>
<dbReference type="OrthoDB" id="193898at2"/>
<reference evidence="4" key="1">
    <citation type="journal article" date="2008" name="PLoS ONE">
        <title>Survival in nuclear waste, extreme resistance, and potential applications gleaned from the genome sequence of Kineococcus radiotolerans SRS30216.</title>
        <authorList>
            <person name="Bagwell C.E."/>
            <person name="Bhat S."/>
            <person name="Hawkins G.M."/>
            <person name="Smith B.W."/>
            <person name="Biswas T."/>
            <person name="Hoover T.R."/>
            <person name="Saunders E."/>
            <person name="Han C.S."/>
            <person name="Tsodikov O.V."/>
            <person name="Shimkets L.J."/>
        </authorList>
    </citation>
    <scope>NUCLEOTIDE SEQUENCE [LARGE SCALE GENOMIC DNA]</scope>
    <source>
        <strain evidence="4">ATCC BAA-149 / DSM 14245 / SRS30216</strain>
    </source>
</reference>
<keyword evidence="4" id="KW-1185">Reference proteome</keyword>
<evidence type="ECO:0000313" key="3">
    <source>
        <dbReference type="EMBL" id="ABS04074.1"/>
    </source>
</evidence>
<protein>
    <submittedName>
        <fullName evidence="3">Abortive infection protein</fullName>
    </submittedName>
</protein>
<feature type="transmembrane region" description="Helical" evidence="1">
    <location>
        <begin position="235"/>
        <end position="254"/>
    </location>
</feature>
<dbReference type="AlphaFoldDB" id="A6WB85"/>
<feature type="transmembrane region" description="Helical" evidence="1">
    <location>
        <begin position="103"/>
        <end position="123"/>
    </location>
</feature>
<dbReference type="PANTHER" id="PTHR39430:SF1">
    <property type="entry name" value="PROTEASE"/>
    <property type="match status" value="1"/>
</dbReference>
<feature type="transmembrane region" description="Helical" evidence="1">
    <location>
        <begin position="160"/>
        <end position="180"/>
    </location>
</feature>
<sequence>MRVVKQLGFVMIVALLGSLVVRAVQWNAPLTLLLGFAAAAATVLAYRWIVRRTERRAPTELLFPGAGRALGRGMLIGFALFGGVIALMAVFGNHQIDGWGSASGAVALLGFSAAAAVTEEVIFRGVLFRVLEDWLGSWLALVLTAALFGASHLLNPHASPWGAVAITVEAGAMLAAAYLATRTLWLPIGLHFAWNFAEGGIFGMSVSGTDQPQGLLHSTLSGSTWVTGGDFGPEASVFSVLVCSIVTVGFLLLAHRRGNLRPRGVDRAGEIVASHEEPRPVR</sequence>
<proteinExistence type="predicted"/>